<name>A0A060BUD6_9ACTN</name>
<feature type="domain" description="Glycosyl hydrolases family 2 sugar binding" evidence="7">
    <location>
        <begin position="1"/>
        <end position="29"/>
    </location>
</feature>
<feature type="non-terminal residue" evidence="8">
    <location>
        <position position="1"/>
    </location>
</feature>
<dbReference type="EC" id="3.2.1.23" evidence="3"/>
<dbReference type="GO" id="GO:0004565">
    <property type="term" value="F:beta-galactosidase activity"/>
    <property type="evidence" value="ECO:0007669"/>
    <property type="project" value="UniProtKB-EC"/>
</dbReference>
<dbReference type="SUPFAM" id="SSF49785">
    <property type="entry name" value="Galactose-binding domain-like"/>
    <property type="match status" value="1"/>
</dbReference>
<evidence type="ECO:0000313" key="8">
    <source>
        <dbReference type="EMBL" id="AIA88033.1"/>
    </source>
</evidence>
<sequence>KWCDGSYLEDQDKFRTSGIFRSVSLVTRPYCAVVDYMTTTDIEWGNDGRAKGATIGIGLRYLDDQPVEVSGRLLDADGHTVARAVPELVEDPSAATGVDGTFVPQARIVMHVGNPDLWTAETPHLYTLILESPHEVIRDTVGIREVSVHDGVLLVNRRP</sequence>
<accession>A0A060BUD6</accession>
<comment type="similarity">
    <text evidence="2">Belongs to the glycosyl hydrolase 2 family.</text>
</comment>
<evidence type="ECO:0000256" key="3">
    <source>
        <dbReference type="ARBA" id="ARBA00012756"/>
    </source>
</evidence>
<feature type="non-terminal residue" evidence="8">
    <location>
        <position position="159"/>
    </location>
</feature>
<dbReference type="GO" id="GO:0005990">
    <property type="term" value="P:lactose catabolic process"/>
    <property type="evidence" value="ECO:0007669"/>
    <property type="project" value="TreeGrafter"/>
</dbReference>
<dbReference type="InterPro" id="IPR036156">
    <property type="entry name" value="Beta-gal/glucu_dom_sf"/>
</dbReference>
<dbReference type="EMBL" id="KF120755">
    <property type="protein sequence ID" value="AIA88033.1"/>
    <property type="molecule type" value="Genomic_DNA"/>
</dbReference>
<dbReference type="Gene3D" id="2.60.120.260">
    <property type="entry name" value="Galactose-binding domain-like"/>
    <property type="match status" value="1"/>
</dbReference>
<dbReference type="Pfam" id="PF00703">
    <property type="entry name" value="Glyco_hydro_2"/>
    <property type="match status" value="1"/>
</dbReference>
<dbReference type="InterPro" id="IPR013783">
    <property type="entry name" value="Ig-like_fold"/>
</dbReference>
<evidence type="ECO:0000256" key="2">
    <source>
        <dbReference type="ARBA" id="ARBA00007401"/>
    </source>
</evidence>
<dbReference type="InterPro" id="IPR006104">
    <property type="entry name" value="Glyco_hydro_2_N"/>
</dbReference>
<reference evidence="8" key="1">
    <citation type="journal article" date="2013" name="Environ. Microbiol.">
        <title>Seasonally variable intestinal metagenomes of the red palm weevil (Rhynchophorus ferrugineus).</title>
        <authorList>
            <person name="Jia S."/>
            <person name="Zhang X."/>
            <person name="Zhang G."/>
            <person name="Yin A."/>
            <person name="Zhang S."/>
            <person name="Li F."/>
            <person name="Wang L."/>
            <person name="Zhao D."/>
            <person name="Yun Q."/>
            <person name="Tala"/>
            <person name="Wang J."/>
            <person name="Sun G."/>
            <person name="Baabdullah M."/>
            <person name="Yu X."/>
            <person name="Hu S."/>
            <person name="Al-Mssallem I.S."/>
            <person name="Yu J."/>
        </authorList>
    </citation>
    <scope>NUCLEOTIDE SEQUENCE</scope>
</reference>
<comment type="catalytic activity">
    <reaction evidence="1">
        <text>Hydrolysis of terminal non-reducing beta-D-galactose residues in beta-D-galactosides.</text>
        <dbReference type="EC" id="3.2.1.23"/>
    </reaction>
</comment>
<evidence type="ECO:0000259" key="7">
    <source>
        <dbReference type="Pfam" id="PF02837"/>
    </source>
</evidence>
<dbReference type="InterPro" id="IPR006102">
    <property type="entry name" value="Ig-like_GH2"/>
</dbReference>
<dbReference type="InterPro" id="IPR050347">
    <property type="entry name" value="Bact_Beta-galactosidase"/>
</dbReference>
<keyword evidence="5" id="KW-0326">Glycosidase</keyword>
<evidence type="ECO:0000256" key="5">
    <source>
        <dbReference type="ARBA" id="ARBA00023295"/>
    </source>
</evidence>
<evidence type="ECO:0000256" key="4">
    <source>
        <dbReference type="ARBA" id="ARBA00022801"/>
    </source>
</evidence>
<dbReference type="Pfam" id="PF02837">
    <property type="entry name" value="Glyco_hydro_2_N"/>
    <property type="match status" value="1"/>
</dbReference>
<feature type="domain" description="Glycoside hydrolase family 2 immunoglobulin-like beta-sandwich" evidence="6">
    <location>
        <begin position="64"/>
        <end position="144"/>
    </location>
</feature>
<proteinExistence type="inferred from homology"/>
<dbReference type="PANTHER" id="PTHR46323">
    <property type="entry name" value="BETA-GALACTOSIDASE"/>
    <property type="match status" value="1"/>
</dbReference>
<evidence type="ECO:0000259" key="6">
    <source>
        <dbReference type="Pfam" id="PF00703"/>
    </source>
</evidence>
<evidence type="ECO:0000256" key="1">
    <source>
        <dbReference type="ARBA" id="ARBA00001412"/>
    </source>
</evidence>
<dbReference type="InterPro" id="IPR008979">
    <property type="entry name" value="Galactose-bd-like_sf"/>
</dbReference>
<organism evidence="8">
    <name type="scientific">uncultured Propionibacterium sp</name>
    <dbReference type="NCBI Taxonomy" id="218066"/>
    <lineage>
        <taxon>Bacteria</taxon>
        <taxon>Bacillati</taxon>
        <taxon>Actinomycetota</taxon>
        <taxon>Actinomycetes</taxon>
        <taxon>Propionibacteriales</taxon>
        <taxon>Propionibacteriaceae</taxon>
        <taxon>Propionibacterium</taxon>
        <taxon>environmental samples</taxon>
    </lineage>
</organism>
<dbReference type="SUPFAM" id="SSF49303">
    <property type="entry name" value="beta-Galactosidase/glucuronidase domain"/>
    <property type="match status" value="1"/>
</dbReference>
<dbReference type="GO" id="GO:0009341">
    <property type="term" value="C:beta-galactosidase complex"/>
    <property type="evidence" value="ECO:0007669"/>
    <property type="project" value="TreeGrafter"/>
</dbReference>
<dbReference type="AlphaFoldDB" id="A0A060BUD6"/>
<protein>
    <recommendedName>
        <fullName evidence="3">beta-galactosidase</fullName>
        <ecNumber evidence="3">3.2.1.23</ecNumber>
    </recommendedName>
</protein>
<dbReference type="Gene3D" id="2.60.40.10">
    <property type="entry name" value="Immunoglobulins"/>
    <property type="match status" value="1"/>
</dbReference>
<dbReference type="PANTHER" id="PTHR46323:SF2">
    <property type="entry name" value="BETA-GALACTOSIDASE"/>
    <property type="match status" value="1"/>
</dbReference>
<keyword evidence="4" id="KW-0378">Hydrolase</keyword>